<keyword evidence="2" id="KW-1185">Reference proteome</keyword>
<dbReference type="InterPro" id="IPR011008">
    <property type="entry name" value="Dimeric_a/b-barrel"/>
</dbReference>
<evidence type="ECO:0000313" key="2">
    <source>
        <dbReference type="Proteomes" id="UP000596977"/>
    </source>
</evidence>
<name>A0A916VZ97_9HYPH</name>
<protein>
    <recommendedName>
        <fullName evidence="3">RNA signal recognition particle 4.5S RNA</fullName>
    </recommendedName>
</protein>
<evidence type="ECO:0008006" key="3">
    <source>
        <dbReference type="Google" id="ProtNLM"/>
    </source>
</evidence>
<organism evidence="1 2">
    <name type="scientific">Pelagibacterium lentulum</name>
    <dbReference type="NCBI Taxonomy" id="2029865"/>
    <lineage>
        <taxon>Bacteria</taxon>
        <taxon>Pseudomonadati</taxon>
        <taxon>Pseudomonadota</taxon>
        <taxon>Alphaproteobacteria</taxon>
        <taxon>Hyphomicrobiales</taxon>
        <taxon>Devosiaceae</taxon>
        <taxon>Pelagibacterium</taxon>
    </lineage>
</organism>
<dbReference type="PIRSF" id="PIRSF007028">
    <property type="entry name" value="UCP007028"/>
    <property type="match status" value="1"/>
</dbReference>
<dbReference type="EMBL" id="BMKB01000004">
    <property type="protein sequence ID" value="GGA54433.1"/>
    <property type="molecule type" value="Genomic_DNA"/>
</dbReference>
<dbReference type="RefSeq" id="WP_127072053.1">
    <property type="nucleotide sequence ID" value="NZ_BMKB01000004.1"/>
</dbReference>
<dbReference type="Gene3D" id="3.30.70.100">
    <property type="match status" value="1"/>
</dbReference>
<accession>A0A916VZ97</accession>
<comment type="caution">
    <text evidence="1">The sequence shown here is derived from an EMBL/GenBank/DDBJ whole genome shotgun (WGS) entry which is preliminary data.</text>
</comment>
<gene>
    <name evidence="1" type="ORF">GCM10011499_25750</name>
</gene>
<dbReference type="OrthoDB" id="9792392at2"/>
<dbReference type="Proteomes" id="UP000596977">
    <property type="component" value="Unassembled WGS sequence"/>
</dbReference>
<dbReference type="InterPro" id="IPR009874">
    <property type="entry name" value="DUF1428"/>
</dbReference>
<dbReference type="AlphaFoldDB" id="A0A916VZ97"/>
<proteinExistence type="predicted"/>
<dbReference type="Pfam" id="PF07237">
    <property type="entry name" value="DUF1428"/>
    <property type="match status" value="1"/>
</dbReference>
<sequence>MVYVQGFVAAVPTANKQAYIDQALEAYKTFKKYGATRCVECWGDDVPKGEKTDFHMAVQAKEDEAVVFSWVEFPDRATYDECNRKMMEEFSPDDFAKMPFDGSRMIFGGFTPIVDQ</sequence>
<dbReference type="SUPFAM" id="SSF54909">
    <property type="entry name" value="Dimeric alpha+beta barrel"/>
    <property type="match status" value="1"/>
</dbReference>
<reference evidence="1 2" key="1">
    <citation type="journal article" date="2014" name="Int. J. Syst. Evol. Microbiol.">
        <title>Complete genome sequence of Corynebacterium casei LMG S-19264T (=DSM 44701T), isolated from a smear-ripened cheese.</title>
        <authorList>
            <consortium name="US DOE Joint Genome Institute (JGI-PGF)"/>
            <person name="Walter F."/>
            <person name="Albersmeier A."/>
            <person name="Kalinowski J."/>
            <person name="Ruckert C."/>
        </authorList>
    </citation>
    <scope>NUCLEOTIDE SEQUENCE [LARGE SCALE GENOMIC DNA]</scope>
    <source>
        <strain evidence="1 2">CGMCC 1.15896</strain>
    </source>
</reference>
<evidence type="ECO:0000313" key="1">
    <source>
        <dbReference type="EMBL" id="GGA54433.1"/>
    </source>
</evidence>